<keyword evidence="3" id="KW-1185">Reference proteome</keyword>
<dbReference type="AlphaFoldDB" id="A0A9Q8WE06"/>
<dbReference type="GeneID" id="73338705"/>
<dbReference type="KEGG" id="clup:CLUP02_04684"/>
<protein>
    <submittedName>
        <fullName evidence="2">Uncharacterized protein</fullName>
    </submittedName>
</protein>
<reference evidence="2" key="1">
    <citation type="journal article" date="2021" name="Mol. Plant Microbe Interact.">
        <title>Complete Genome Sequence of the Plant-Pathogenic Fungus Colletotrichum lupini.</title>
        <authorList>
            <person name="Baroncelli R."/>
            <person name="Pensec F."/>
            <person name="Da Lio D."/>
            <person name="Boufleur T."/>
            <person name="Vicente I."/>
            <person name="Sarrocco S."/>
            <person name="Picot A."/>
            <person name="Baraldi E."/>
            <person name="Sukno S."/>
            <person name="Thon M."/>
            <person name="Le Floch G."/>
        </authorList>
    </citation>
    <scope>NUCLEOTIDE SEQUENCE</scope>
    <source>
        <strain evidence="2">IMI 504893</strain>
    </source>
</reference>
<evidence type="ECO:0000256" key="1">
    <source>
        <dbReference type="SAM" id="MobiDB-lite"/>
    </source>
</evidence>
<name>A0A9Q8WE06_9PEZI</name>
<dbReference type="RefSeq" id="XP_049140838.1">
    <property type="nucleotide sequence ID" value="XM_049283695.1"/>
</dbReference>
<gene>
    <name evidence="2" type="ORF">CLUP02_04684</name>
</gene>
<dbReference type="EMBL" id="CP019474">
    <property type="protein sequence ID" value="UQC79205.1"/>
    <property type="molecule type" value="Genomic_DNA"/>
</dbReference>
<sequence>MARPTAMSLSVGEEANVSPVDMRPKGETMQVPLDGLDEDTRQGLELNLNNASKDPSHVNRCLKIHSRASPAEPIGHPGVYHREPPGQIPPPRPQLTLYALLPERGSTSWLSWRNLRGGHASSLRAHASWIEIVLRFPGLVDFLELQFPPLFHQSSLLHPRRESCPAGSFDSSLSLFLQLAGWATGTNIMITGLVTLSRPLGRLDRPGSLDQEIERGFSGSQEPRSQLITLESDLFKFELKLHLISSWPSCPADSRIVVELHECNEGFPISSMRDMLLPIDFPCPLPTSICFWRLWPEANDDVDEQATSEKICSEPRAVIRLPTARVSRLRPCHPIPIIVPIPIYLNPWGQPGRWEPRCNSMFKAQCSTLRTSKGFPPPFQPIDERVPAHRVHSAQNLMMDATPGCLRGESIESTNTKLGYYTVKVVAALNMMHAQKSPWRRSEKKRSLLSQVPSLQTRQFILSSHAAR</sequence>
<evidence type="ECO:0000313" key="2">
    <source>
        <dbReference type="EMBL" id="UQC79205.1"/>
    </source>
</evidence>
<accession>A0A9Q8WE06</accession>
<feature type="region of interest" description="Disordered" evidence="1">
    <location>
        <begin position="1"/>
        <end position="25"/>
    </location>
</feature>
<dbReference type="Proteomes" id="UP000830671">
    <property type="component" value="Chromosome 2"/>
</dbReference>
<organism evidence="2 3">
    <name type="scientific">Colletotrichum lupini</name>
    <dbReference type="NCBI Taxonomy" id="145971"/>
    <lineage>
        <taxon>Eukaryota</taxon>
        <taxon>Fungi</taxon>
        <taxon>Dikarya</taxon>
        <taxon>Ascomycota</taxon>
        <taxon>Pezizomycotina</taxon>
        <taxon>Sordariomycetes</taxon>
        <taxon>Hypocreomycetidae</taxon>
        <taxon>Glomerellales</taxon>
        <taxon>Glomerellaceae</taxon>
        <taxon>Colletotrichum</taxon>
        <taxon>Colletotrichum acutatum species complex</taxon>
    </lineage>
</organism>
<evidence type="ECO:0000313" key="3">
    <source>
        <dbReference type="Proteomes" id="UP000830671"/>
    </source>
</evidence>
<proteinExistence type="predicted"/>